<organism evidence="1 2">
    <name type="scientific">Burkholderia lata (strain ATCC 17760 / DSM 23089 / LMG 22485 / NCIMB 9086 / R18194 / 383)</name>
    <dbReference type="NCBI Taxonomy" id="482957"/>
    <lineage>
        <taxon>Bacteria</taxon>
        <taxon>Pseudomonadati</taxon>
        <taxon>Pseudomonadota</taxon>
        <taxon>Betaproteobacteria</taxon>
        <taxon>Burkholderiales</taxon>
        <taxon>Burkholderiaceae</taxon>
        <taxon>Burkholderia</taxon>
        <taxon>Burkholderia cepacia complex</taxon>
    </lineage>
</organism>
<evidence type="ECO:0000313" key="1">
    <source>
        <dbReference type="EMBL" id="VWD60653.1"/>
    </source>
</evidence>
<dbReference type="AlphaFoldDB" id="A0A6P3BPS3"/>
<sequence>MDRYGLLATEMCVPMRVLSYMASGGRSHVVLNHRDGGVAVQHRVDAVATRQFESRRDGSALVAGWAFLEKRGDAFEPVRMMQRCHEMIALGAEMCVERLHRRVVE</sequence>
<accession>A0A6P3BPS3</accession>
<name>A0A6P3BPS3_BURL3</name>
<dbReference type="Proteomes" id="UP000494110">
    <property type="component" value="Unassembled WGS sequence"/>
</dbReference>
<reference evidence="1 2" key="1">
    <citation type="submission" date="2019-09" db="EMBL/GenBank/DDBJ databases">
        <authorList>
            <person name="Depoorter E."/>
        </authorList>
    </citation>
    <scope>NUCLEOTIDE SEQUENCE [LARGE SCALE GENOMIC DNA]</scope>
    <source>
        <strain evidence="1">R-39750</strain>
    </source>
</reference>
<proteinExistence type="predicted"/>
<evidence type="ECO:0000313" key="2">
    <source>
        <dbReference type="Proteomes" id="UP000494110"/>
    </source>
</evidence>
<dbReference type="EMBL" id="CABVQN010000058">
    <property type="protein sequence ID" value="VWD60653.1"/>
    <property type="molecule type" value="Genomic_DNA"/>
</dbReference>
<protein>
    <submittedName>
        <fullName evidence="1">Uncharacterized protein</fullName>
    </submittedName>
</protein>
<gene>
    <name evidence="1" type="ORF">BLA39750_07336</name>
</gene>